<evidence type="ECO:0000313" key="2">
    <source>
        <dbReference type="EMBL" id="OBS72841.1"/>
    </source>
</evidence>
<dbReference type="STRING" id="56216.A0A1A6H3B6"/>
<protein>
    <submittedName>
        <fullName evidence="2">Uncharacterized protein</fullName>
    </submittedName>
</protein>
<accession>A0A1A6H3B6</accession>
<keyword evidence="3" id="KW-1185">Reference proteome</keyword>
<comment type="caution">
    <text evidence="2">The sequence shown here is derived from an EMBL/GenBank/DDBJ whole genome shotgun (WGS) entry which is preliminary data.</text>
</comment>
<evidence type="ECO:0000313" key="3">
    <source>
        <dbReference type="Proteomes" id="UP000092124"/>
    </source>
</evidence>
<gene>
    <name evidence="2" type="ORF">A6R68_12590</name>
</gene>
<evidence type="ECO:0000256" key="1">
    <source>
        <dbReference type="SAM" id="MobiDB-lite"/>
    </source>
</evidence>
<reference evidence="2 3" key="1">
    <citation type="submission" date="2016-06" db="EMBL/GenBank/DDBJ databases">
        <title>The Draft Genome Sequence and Annotation of the Desert Woodrat Neotoma lepida.</title>
        <authorList>
            <person name="Campbell M."/>
            <person name="Oakeson K.F."/>
            <person name="Yandell M."/>
            <person name="Halpert J.R."/>
            <person name="Dearing D."/>
        </authorList>
    </citation>
    <scope>NUCLEOTIDE SEQUENCE [LARGE SCALE GENOMIC DNA]</scope>
    <source>
        <strain evidence="2">417</strain>
        <tissue evidence="2">Liver</tissue>
    </source>
</reference>
<name>A0A1A6H3B6_NEOLE</name>
<dbReference type="EMBL" id="LZPO01055074">
    <property type="protein sequence ID" value="OBS72841.1"/>
    <property type="molecule type" value="Genomic_DNA"/>
</dbReference>
<dbReference type="AlphaFoldDB" id="A0A1A6H3B6"/>
<dbReference type="Proteomes" id="UP000092124">
    <property type="component" value="Unassembled WGS sequence"/>
</dbReference>
<sequence length="89" mass="9393">MKSVFPGTSAADGRISTTPPTSAKKRKVGVPFNLILCLGQGSSGHFQLPTQIEEVSFEYSLEFVGFDMKMAKELSSSSSSSSPTAATSQ</sequence>
<organism evidence="2 3">
    <name type="scientific">Neotoma lepida</name>
    <name type="common">Desert woodrat</name>
    <dbReference type="NCBI Taxonomy" id="56216"/>
    <lineage>
        <taxon>Eukaryota</taxon>
        <taxon>Metazoa</taxon>
        <taxon>Chordata</taxon>
        <taxon>Craniata</taxon>
        <taxon>Vertebrata</taxon>
        <taxon>Euteleostomi</taxon>
        <taxon>Mammalia</taxon>
        <taxon>Eutheria</taxon>
        <taxon>Euarchontoglires</taxon>
        <taxon>Glires</taxon>
        <taxon>Rodentia</taxon>
        <taxon>Myomorpha</taxon>
        <taxon>Muroidea</taxon>
        <taxon>Cricetidae</taxon>
        <taxon>Neotominae</taxon>
        <taxon>Neotoma</taxon>
    </lineage>
</organism>
<proteinExistence type="predicted"/>
<feature type="region of interest" description="Disordered" evidence="1">
    <location>
        <begin position="1"/>
        <end position="25"/>
    </location>
</feature>